<sequence length="97" mass="9766">MTGPDVAASGRRLRGLSGILAGGLVALFVVLLVGWAVTTRTGSPGPGTGMLVGHGVAAVVGVVAQVTADRRRDRIGLLASLLVLAVAVAVLCGYWLF</sequence>
<reference evidence="3" key="1">
    <citation type="journal article" date="2019" name="Int. J. Syst. Evol. Microbiol.">
        <title>The Global Catalogue of Microorganisms (GCM) 10K type strain sequencing project: providing services to taxonomists for standard genome sequencing and annotation.</title>
        <authorList>
            <consortium name="The Broad Institute Genomics Platform"/>
            <consortium name="The Broad Institute Genome Sequencing Center for Infectious Disease"/>
            <person name="Wu L."/>
            <person name="Ma J."/>
        </authorList>
    </citation>
    <scope>NUCLEOTIDE SEQUENCE [LARGE SCALE GENOMIC DNA]</scope>
    <source>
        <strain evidence="3">CCUG 49018</strain>
    </source>
</reference>
<protein>
    <submittedName>
        <fullName evidence="2">Uncharacterized protein</fullName>
    </submittedName>
</protein>
<proteinExistence type="predicted"/>
<evidence type="ECO:0000313" key="3">
    <source>
        <dbReference type="Proteomes" id="UP001597182"/>
    </source>
</evidence>
<gene>
    <name evidence="2" type="ORF">ACFQ34_26385</name>
</gene>
<feature type="transmembrane region" description="Helical" evidence="1">
    <location>
        <begin position="75"/>
        <end position="96"/>
    </location>
</feature>
<organism evidence="2 3">
    <name type="scientific">Pseudonocardia benzenivorans</name>
    <dbReference type="NCBI Taxonomy" id="228005"/>
    <lineage>
        <taxon>Bacteria</taxon>
        <taxon>Bacillati</taxon>
        <taxon>Actinomycetota</taxon>
        <taxon>Actinomycetes</taxon>
        <taxon>Pseudonocardiales</taxon>
        <taxon>Pseudonocardiaceae</taxon>
        <taxon>Pseudonocardia</taxon>
    </lineage>
</organism>
<name>A0ABW3VR62_9PSEU</name>
<dbReference type="EMBL" id="JBHTMB010000244">
    <property type="protein sequence ID" value="MFD1236831.1"/>
    <property type="molecule type" value="Genomic_DNA"/>
</dbReference>
<accession>A0ABW3VR62</accession>
<comment type="caution">
    <text evidence="2">The sequence shown here is derived from an EMBL/GenBank/DDBJ whole genome shotgun (WGS) entry which is preliminary data.</text>
</comment>
<keyword evidence="1" id="KW-1133">Transmembrane helix</keyword>
<keyword evidence="1" id="KW-0472">Membrane</keyword>
<evidence type="ECO:0000313" key="2">
    <source>
        <dbReference type="EMBL" id="MFD1236831.1"/>
    </source>
</evidence>
<keyword evidence="3" id="KW-1185">Reference proteome</keyword>
<evidence type="ECO:0000256" key="1">
    <source>
        <dbReference type="SAM" id="Phobius"/>
    </source>
</evidence>
<dbReference type="RefSeq" id="WP_013673258.1">
    <property type="nucleotide sequence ID" value="NZ_BAABKS010000015.1"/>
</dbReference>
<feature type="transmembrane region" description="Helical" evidence="1">
    <location>
        <begin position="16"/>
        <end position="37"/>
    </location>
</feature>
<dbReference type="Proteomes" id="UP001597182">
    <property type="component" value="Unassembled WGS sequence"/>
</dbReference>
<feature type="transmembrane region" description="Helical" evidence="1">
    <location>
        <begin position="49"/>
        <end position="68"/>
    </location>
</feature>
<keyword evidence="1" id="KW-0812">Transmembrane</keyword>